<dbReference type="GO" id="GO:0019632">
    <property type="term" value="P:shikimate metabolic process"/>
    <property type="evidence" value="ECO:0007669"/>
    <property type="project" value="TreeGrafter"/>
</dbReference>
<dbReference type="SUPFAM" id="SSF51735">
    <property type="entry name" value="NAD(P)-binding Rossmann-fold domains"/>
    <property type="match status" value="1"/>
</dbReference>
<dbReference type="GO" id="GO:0005829">
    <property type="term" value="C:cytosol"/>
    <property type="evidence" value="ECO:0007669"/>
    <property type="project" value="TreeGrafter"/>
</dbReference>
<reference evidence="4" key="2">
    <citation type="submission" date="2021-04" db="EMBL/GenBank/DDBJ databases">
        <authorList>
            <person name="Gilroy R."/>
        </authorList>
    </citation>
    <scope>NUCLEOTIDE SEQUENCE</scope>
    <source>
        <strain evidence="4">ChiGjej1B1-98</strain>
    </source>
</reference>
<dbReference type="Gene3D" id="3.40.50.10860">
    <property type="entry name" value="Leucine Dehydrogenase, chain A, domain 1"/>
    <property type="match status" value="1"/>
</dbReference>
<dbReference type="GO" id="GO:0050661">
    <property type="term" value="F:NADP binding"/>
    <property type="evidence" value="ECO:0007669"/>
    <property type="project" value="TreeGrafter"/>
</dbReference>
<dbReference type="InterPro" id="IPR036291">
    <property type="entry name" value="NAD(P)-bd_dom_sf"/>
</dbReference>
<dbReference type="InterPro" id="IPR013708">
    <property type="entry name" value="Shikimate_DH-bd_N"/>
</dbReference>
<proteinExistence type="predicted"/>
<dbReference type="InterPro" id="IPR046346">
    <property type="entry name" value="Aminoacid_DH-like_N_sf"/>
</dbReference>
<evidence type="ECO:0000313" key="5">
    <source>
        <dbReference type="Proteomes" id="UP000824005"/>
    </source>
</evidence>
<feature type="domain" description="Shikimate dehydrogenase substrate binding N-terminal" evidence="3">
    <location>
        <begin position="15"/>
        <end position="96"/>
    </location>
</feature>
<dbReference type="GO" id="GO:0009423">
    <property type="term" value="P:chorismate biosynthetic process"/>
    <property type="evidence" value="ECO:0007669"/>
    <property type="project" value="TreeGrafter"/>
</dbReference>
<dbReference type="SUPFAM" id="SSF53223">
    <property type="entry name" value="Aminoacid dehydrogenase-like, N-terminal domain"/>
    <property type="match status" value="1"/>
</dbReference>
<dbReference type="GO" id="GO:0009073">
    <property type="term" value="P:aromatic amino acid family biosynthetic process"/>
    <property type="evidence" value="ECO:0007669"/>
    <property type="project" value="UniProtKB-KW"/>
</dbReference>
<dbReference type="Pfam" id="PF08501">
    <property type="entry name" value="Shikimate_dh_N"/>
    <property type="match status" value="1"/>
</dbReference>
<evidence type="ECO:0000259" key="3">
    <source>
        <dbReference type="Pfam" id="PF08501"/>
    </source>
</evidence>
<dbReference type="EMBL" id="DXDC01000380">
    <property type="protein sequence ID" value="HIY67097.1"/>
    <property type="molecule type" value="Genomic_DNA"/>
</dbReference>
<comment type="pathway">
    <text evidence="1">Metabolic intermediate biosynthesis; chorismate biosynthesis; chorismate from D-erythrose 4-phosphate and phosphoenolpyruvate: step 4/7.</text>
</comment>
<dbReference type="AlphaFoldDB" id="A0A9D2CAA0"/>
<name>A0A9D2CAA0_9MICO</name>
<sequence length="273" mass="29220">MTTHSEGQGAVKLGVIGSPIDHSKSPVMHHAAYRALGLRWSYEPHEVTTESFERFMSGLRGQWRGVSVTAPLKEQARAWARELDENARLTGAANTVLVQSRRAFNTDVTGIVAAFRLVGLTESRTAGIVGGGATAMSALVALHRMGATGVEVRARNLEKLEPMTRLAHELGVALRPGNLDTPIGGVDAVVSTLPAGARVIPQISDPAAILDADYARGYSRYELDHEDRVISGLEMLAAQALAQVRIFVGGDPERALPNEGVVWRAMRSAVGVE</sequence>
<protein>
    <submittedName>
        <fullName evidence="4">Shikimate dehydrogenase</fullName>
    </submittedName>
</protein>
<evidence type="ECO:0000256" key="1">
    <source>
        <dbReference type="ARBA" id="ARBA00004871"/>
    </source>
</evidence>
<organism evidence="4 5">
    <name type="scientific">Candidatus Agrococcus pullicola</name>
    <dbReference type="NCBI Taxonomy" id="2838429"/>
    <lineage>
        <taxon>Bacteria</taxon>
        <taxon>Bacillati</taxon>
        <taxon>Actinomycetota</taxon>
        <taxon>Actinomycetes</taxon>
        <taxon>Micrococcales</taxon>
        <taxon>Microbacteriaceae</taxon>
        <taxon>Agrococcus</taxon>
    </lineage>
</organism>
<comment type="caution">
    <text evidence="4">The sequence shown here is derived from an EMBL/GenBank/DDBJ whole genome shotgun (WGS) entry which is preliminary data.</text>
</comment>
<reference evidence="4" key="1">
    <citation type="journal article" date="2021" name="PeerJ">
        <title>Extensive microbial diversity within the chicken gut microbiome revealed by metagenomics and culture.</title>
        <authorList>
            <person name="Gilroy R."/>
            <person name="Ravi A."/>
            <person name="Getino M."/>
            <person name="Pursley I."/>
            <person name="Horton D.L."/>
            <person name="Alikhan N.F."/>
            <person name="Baker D."/>
            <person name="Gharbi K."/>
            <person name="Hall N."/>
            <person name="Watson M."/>
            <person name="Adriaenssens E.M."/>
            <person name="Foster-Nyarko E."/>
            <person name="Jarju S."/>
            <person name="Secka A."/>
            <person name="Antonio M."/>
            <person name="Oren A."/>
            <person name="Chaudhuri R.R."/>
            <person name="La Ragione R."/>
            <person name="Hildebrand F."/>
            <person name="Pallen M.J."/>
        </authorList>
    </citation>
    <scope>NUCLEOTIDE SEQUENCE</scope>
    <source>
        <strain evidence="4">ChiGjej1B1-98</strain>
    </source>
</reference>
<dbReference type="InterPro" id="IPR022893">
    <property type="entry name" value="Shikimate_DH_fam"/>
</dbReference>
<evidence type="ECO:0000313" key="4">
    <source>
        <dbReference type="EMBL" id="HIY67097.1"/>
    </source>
</evidence>
<dbReference type="GO" id="GO:0004764">
    <property type="term" value="F:shikimate 3-dehydrogenase (NADP+) activity"/>
    <property type="evidence" value="ECO:0007669"/>
    <property type="project" value="InterPro"/>
</dbReference>
<dbReference type="Proteomes" id="UP000824005">
    <property type="component" value="Unassembled WGS sequence"/>
</dbReference>
<keyword evidence="2" id="KW-0028">Amino-acid biosynthesis</keyword>
<dbReference type="PANTHER" id="PTHR21089:SF1">
    <property type="entry name" value="BIFUNCTIONAL 3-DEHYDROQUINATE DEHYDRATASE_SHIKIMATE DEHYDROGENASE, CHLOROPLASTIC"/>
    <property type="match status" value="1"/>
</dbReference>
<keyword evidence="2" id="KW-0057">Aromatic amino acid biosynthesis</keyword>
<dbReference type="Gene3D" id="3.40.50.720">
    <property type="entry name" value="NAD(P)-binding Rossmann-like Domain"/>
    <property type="match status" value="1"/>
</dbReference>
<evidence type="ECO:0000256" key="2">
    <source>
        <dbReference type="ARBA" id="ARBA00023141"/>
    </source>
</evidence>
<accession>A0A9D2CAA0</accession>
<gene>
    <name evidence="4" type="ORF">H9830_12580</name>
</gene>
<dbReference type="PANTHER" id="PTHR21089">
    <property type="entry name" value="SHIKIMATE DEHYDROGENASE"/>
    <property type="match status" value="1"/>
</dbReference>